<organism evidence="1 2">
    <name type="scientific">Clostridium innocuum</name>
    <dbReference type="NCBI Taxonomy" id="1522"/>
    <lineage>
        <taxon>Bacteria</taxon>
        <taxon>Bacillati</taxon>
        <taxon>Bacillota</taxon>
        <taxon>Clostridia</taxon>
        <taxon>Eubacteriales</taxon>
        <taxon>Clostridiaceae</taxon>
        <taxon>Clostridium</taxon>
    </lineage>
</organism>
<dbReference type="EMBL" id="QVEV01000035">
    <property type="protein sequence ID" value="RGC12195.1"/>
    <property type="molecule type" value="Genomic_DNA"/>
</dbReference>
<gene>
    <name evidence="1" type="ORF">DXA38_17830</name>
</gene>
<name>A0A3E2VN39_CLOIN</name>
<sequence length="60" mass="7001">MMHRKKSRILGQERTLQDAAFHMRIHTQISERLQLLEDIVKFQSALMNTYGLAMLDSGIK</sequence>
<dbReference type="Proteomes" id="UP000260025">
    <property type="component" value="Unassembled WGS sequence"/>
</dbReference>
<reference evidence="1 2" key="1">
    <citation type="submission" date="2018-08" db="EMBL/GenBank/DDBJ databases">
        <title>A genome reference for cultivated species of the human gut microbiota.</title>
        <authorList>
            <person name="Zou Y."/>
            <person name="Xue W."/>
            <person name="Luo G."/>
        </authorList>
    </citation>
    <scope>NUCLEOTIDE SEQUENCE [LARGE SCALE GENOMIC DNA]</scope>
    <source>
        <strain evidence="1 2">OF01-2LB</strain>
    </source>
</reference>
<comment type="caution">
    <text evidence="1">The sequence shown here is derived from an EMBL/GenBank/DDBJ whole genome shotgun (WGS) entry which is preliminary data.</text>
</comment>
<dbReference type="RefSeq" id="WP_117444373.1">
    <property type="nucleotide sequence ID" value="NZ_JAJFEN010000003.1"/>
</dbReference>
<protein>
    <submittedName>
        <fullName evidence="1">Uncharacterized protein</fullName>
    </submittedName>
</protein>
<evidence type="ECO:0000313" key="1">
    <source>
        <dbReference type="EMBL" id="RGC12195.1"/>
    </source>
</evidence>
<dbReference type="AlphaFoldDB" id="A0A3E2VN39"/>
<accession>A0A3E2VN39</accession>
<proteinExistence type="predicted"/>
<evidence type="ECO:0000313" key="2">
    <source>
        <dbReference type="Proteomes" id="UP000260025"/>
    </source>
</evidence>